<dbReference type="OrthoDB" id="194468at2759"/>
<organism evidence="5 6">
    <name type="scientific">Triparma retinervis</name>
    <dbReference type="NCBI Taxonomy" id="2557542"/>
    <lineage>
        <taxon>Eukaryota</taxon>
        <taxon>Sar</taxon>
        <taxon>Stramenopiles</taxon>
        <taxon>Ochrophyta</taxon>
        <taxon>Bolidophyceae</taxon>
        <taxon>Parmales</taxon>
        <taxon>Triparmaceae</taxon>
        <taxon>Triparma</taxon>
    </lineage>
</organism>
<dbReference type="InterPro" id="IPR002913">
    <property type="entry name" value="START_lipid-bd_dom"/>
</dbReference>
<dbReference type="GO" id="GO:0004016">
    <property type="term" value="F:adenylate cyclase activity"/>
    <property type="evidence" value="ECO:0007669"/>
    <property type="project" value="TreeGrafter"/>
</dbReference>
<feature type="region of interest" description="Disordered" evidence="3">
    <location>
        <begin position="4438"/>
        <end position="4516"/>
    </location>
</feature>
<feature type="compositionally biased region" description="Basic and acidic residues" evidence="3">
    <location>
        <begin position="4351"/>
        <end position="4361"/>
    </location>
</feature>
<dbReference type="SUPFAM" id="SSF55961">
    <property type="entry name" value="Bet v1-like"/>
    <property type="match status" value="1"/>
</dbReference>
<feature type="compositionally biased region" description="Basic and acidic residues" evidence="3">
    <location>
        <begin position="715"/>
        <end position="726"/>
    </location>
</feature>
<dbReference type="PANTHER" id="PTHR16305:SF28">
    <property type="entry name" value="GUANYLATE CYCLASE DOMAIN-CONTAINING PROTEIN"/>
    <property type="match status" value="1"/>
</dbReference>
<evidence type="ECO:0000256" key="2">
    <source>
        <dbReference type="ARBA" id="ARBA00022840"/>
    </source>
</evidence>
<dbReference type="InterPro" id="IPR041664">
    <property type="entry name" value="AAA_16"/>
</dbReference>
<proteinExistence type="predicted"/>
<keyword evidence="6" id="KW-1185">Reference proteome</keyword>
<dbReference type="InterPro" id="IPR023393">
    <property type="entry name" value="START-like_dom_sf"/>
</dbReference>
<feature type="non-terminal residue" evidence="5">
    <location>
        <position position="4516"/>
    </location>
</feature>
<dbReference type="Proteomes" id="UP001165082">
    <property type="component" value="Unassembled WGS sequence"/>
</dbReference>
<feature type="region of interest" description="Disordered" evidence="3">
    <location>
        <begin position="3227"/>
        <end position="3292"/>
    </location>
</feature>
<feature type="region of interest" description="Disordered" evidence="3">
    <location>
        <begin position="612"/>
        <end position="726"/>
    </location>
</feature>
<dbReference type="InterPro" id="IPR001054">
    <property type="entry name" value="A/G_cyclase"/>
</dbReference>
<dbReference type="Gene3D" id="3.40.50.300">
    <property type="entry name" value="P-loop containing nucleotide triphosphate hydrolases"/>
    <property type="match status" value="1"/>
</dbReference>
<feature type="compositionally biased region" description="Basic and acidic residues" evidence="3">
    <location>
        <begin position="4157"/>
        <end position="4180"/>
    </location>
</feature>
<comment type="caution">
    <text evidence="5">The sequence shown here is derived from an EMBL/GenBank/DDBJ whole genome shotgun (WGS) entry which is preliminary data.</text>
</comment>
<evidence type="ECO:0000259" key="4">
    <source>
        <dbReference type="PROSITE" id="PS50125"/>
    </source>
</evidence>
<accession>A0A9W6ZFU5</accession>
<feature type="region of interest" description="Disordered" evidence="3">
    <location>
        <begin position="1"/>
        <end position="91"/>
    </location>
</feature>
<dbReference type="GO" id="GO:0005737">
    <property type="term" value="C:cytoplasm"/>
    <property type="evidence" value="ECO:0007669"/>
    <property type="project" value="TreeGrafter"/>
</dbReference>
<evidence type="ECO:0000313" key="6">
    <source>
        <dbReference type="Proteomes" id="UP001165082"/>
    </source>
</evidence>
<dbReference type="GO" id="GO:0009190">
    <property type="term" value="P:cyclic nucleotide biosynthetic process"/>
    <property type="evidence" value="ECO:0007669"/>
    <property type="project" value="InterPro"/>
</dbReference>
<gene>
    <name evidence="5" type="ORF">TrRE_jg1782</name>
</gene>
<dbReference type="InterPro" id="IPR029787">
    <property type="entry name" value="Nucleotide_cyclase"/>
</dbReference>
<name>A0A9W6ZFU5_9STRA</name>
<evidence type="ECO:0000256" key="3">
    <source>
        <dbReference type="SAM" id="MobiDB-lite"/>
    </source>
</evidence>
<keyword evidence="2" id="KW-0067">ATP-binding</keyword>
<keyword evidence="1" id="KW-0547">Nucleotide-binding</keyword>
<dbReference type="InterPro" id="IPR027417">
    <property type="entry name" value="P-loop_NTPase"/>
</dbReference>
<feature type="region of interest" description="Disordered" evidence="3">
    <location>
        <begin position="1172"/>
        <end position="1233"/>
    </location>
</feature>
<dbReference type="SUPFAM" id="SSF55073">
    <property type="entry name" value="Nucleotide cyclase"/>
    <property type="match status" value="2"/>
</dbReference>
<dbReference type="Gene3D" id="3.30.530.20">
    <property type="match status" value="1"/>
</dbReference>
<dbReference type="Pfam" id="PF01852">
    <property type="entry name" value="START"/>
    <property type="match status" value="1"/>
</dbReference>
<protein>
    <recommendedName>
        <fullName evidence="4">Guanylate cyclase domain-containing protein</fullName>
    </recommendedName>
</protein>
<dbReference type="SUPFAM" id="SSF52540">
    <property type="entry name" value="P-loop containing nucleoside triphosphate hydrolases"/>
    <property type="match status" value="2"/>
</dbReference>
<feature type="compositionally biased region" description="Basic and acidic residues" evidence="3">
    <location>
        <begin position="3232"/>
        <end position="3292"/>
    </location>
</feature>
<dbReference type="CDD" id="cd00177">
    <property type="entry name" value="START"/>
    <property type="match status" value="1"/>
</dbReference>
<dbReference type="EMBL" id="BRXZ01000647">
    <property type="protein sequence ID" value="GMH49749.1"/>
    <property type="molecule type" value="Genomic_DNA"/>
</dbReference>
<reference evidence="5" key="1">
    <citation type="submission" date="2022-07" db="EMBL/GenBank/DDBJ databases">
        <title>Genome analysis of Parmales, a sister group of diatoms, reveals the evolutionary specialization of diatoms from phago-mixotrophs to photoautotrophs.</title>
        <authorList>
            <person name="Ban H."/>
            <person name="Sato S."/>
            <person name="Yoshikawa S."/>
            <person name="Kazumasa Y."/>
            <person name="Nakamura Y."/>
            <person name="Ichinomiya M."/>
            <person name="Saitoh K."/>
            <person name="Sato N."/>
            <person name="Blanc-Mathieu R."/>
            <person name="Endo H."/>
            <person name="Kuwata A."/>
            <person name="Ogata H."/>
        </authorList>
    </citation>
    <scope>NUCLEOTIDE SEQUENCE</scope>
</reference>
<feature type="compositionally biased region" description="Basic and acidic residues" evidence="3">
    <location>
        <begin position="651"/>
        <end position="662"/>
    </location>
</feature>
<feature type="domain" description="Guanylate cyclase" evidence="4">
    <location>
        <begin position="119"/>
        <end position="257"/>
    </location>
</feature>
<feature type="compositionally biased region" description="Basic and acidic residues" evidence="3">
    <location>
        <begin position="1188"/>
        <end position="1201"/>
    </location>
</feature>
<dbReference type="GO" id="GO:0005524">
    <property type="term" value="F:ATP binding"/>
    <property type="evidence" value="ECO:0007669"/>
    <property type="project" value="UniProtKB-KW"/>
</dbReference>
<feature type="compositionally biased region" description="Basic and acidic residues" evidence="3">
    <location>
        <begin position="672"/>
        <end position="687"/>
    </location>
</feature>
<dbReference type="PANTHER" id="PTHR16305">
    <property type="entry name" value="TESTICULAR SOLUBLE ADENYLYL CYCLASE"/>
    <property type="match status" value="1"/>
</dbReference>
<feature type="region of interest" description="Disordered" evidence="3">
    <location>
        <begin position="4136"/>
        <end position="4214"/>
    </location>
</feature>
<sequence length="4516" mass="500520">VGQVSVPVVENGVKEEEKLQDHRGLFTPPPKGPANLGPDLQVPAASQPSRRVSFTIAPDAATGEDEVPNAGRSEGEGKEKEEEEKEEGDWKGKYDEISHINRDQLNKIEPHYTVHPHTTLLFVDISGYTALAQKLGSEGTLGTEKLSESLDAFFNIAITSIYKHGGDVLKFCGDALMCVFLAEQKNLMTGAAASAANCCLDLQKKLRGFKAAEGVTLDLKLMLGFGTVIGNYVNSSTFNHSEFLISGEPITQVAKIDRIINPGEIIMSHECWQIIEDLVKVKASTDATMKILIGISTDVSHFQHIQESKVLKFGNTENKLLSPFIDVQIYEQIKDISYTWSRTSSYSDYIRARLSRHETCTTLFVNMYSKDFTSSNPQHVLDTFQAAFIAIYEPLRKYHGVLRQFLQDDKGQVGIIIFSGRESNTLAACRCALKIKENFTELNIKFGMGIATGKVFVGPVGDHSRREMSWIGDSVNHSARLMGKATKNNSILADKASVDAAATEIAFDNIGQIALKGKGLVQSYEVNGLKFKGSILTDQLNETSDMSSPPQMFDNMASIHSSILLDWAISASKQFQSGANGIGGNKPVAPIKPGGAPGNPATLSKKIGHVNTPSKLAKQRTRDNSIQALGSPGIIRTNNDSTKFERKRTRAQSDDQSKRDVASAKIGATTRKKAESLGDTAEFKTLKPDAPPNSERVSRRTTHSGRHLPTPANADHSRRSARKSENMKKSLTILGDGHKTRFALCCSICISDSIGGDDVALVRDTVVDFGGDVVSMSPFLSASHSFVISVVFTEGDLPTRQTGGSGFVKAEGLVQNFMAFLEHLLHDEHFSGSVNPVRSVGVSAGEVCISTKSTPSSCFLTTGEPLFECLAIVDTSEDVANSRGEKARIVVTESILEISLAKAHLEQHHIIKPMTDEDYTEHYHPDIDKSIFSLHLGESKSLNPGVAMPIAFIRRFMTDKELTRCNDYLLKCCLPTVQDFVRAGTSVQGLSGVWKSASLSFLYIGLKSDKLLTFDGMKVESTRLPKMPSNYVIFKMARKALEIAESEIEKVGGSILHSSLDHKALQISWKANRKPEVAAYLCCRLRKAMTQAKLIDSFRAIVHHGDINWRIGVNGNTLPHGHIVRSIAHFVQTMKKRKVGSGVYIHTDGCDLTGEFDYSMLTKLTSMEGNIEDKDSEYDSDDDYQEEINQKKKEEEEERKSNIASLRGDLMASKPGSPQAPPQAPPQAAEKREVLDDGNQLHLTTVNENDEAEEGRGLSPAVTPFVSPKGSPQGANHKVLMNSMVERHQSKNPLHLAISKNKRLHSSTKWMVCNDVLTPACSEVYTKSSVFGRVEVQNLLFRRMESLLLSNEATFTFLESKGGYGKSAIADVALNLATKVILTHVRVNTGESLMHNPWSIWKDVIAFLIEAGGLENDEDEIDTVIDALPLDVTEKPRALVWLHDIVPDRQQRSSPLVRGSGGVVIQKTQGRTASILGAQERKGSTYEVLHNEETLSTIENEEKNMGAAGILTMKLELFEMFIRQLFKRVGPMILVMEDLQWMDLSSWKLLRRLCTIQRGVMFVCTTRPVTRNQIMDYSWIVNKATKGKKEVLQRLSPGDLLRLASSMIPKKHITPEFHGRLVAVSKGFTFLAAELLREAQENPQHSILRKGLDELKTLLLESNPSTTLQGSNSASASRGFFPGSPLGKRFKSVTKGGLVSKRSTVDSQGSFSEGMSTRRAIYERAKLFSQVAKDKISNLKNGKGEKAVRARTRKMSLFSIARLGGSKAVLNTDSTSTQAQNAEPDILAKDAASYGEEKNKISEETKEFLENNPESKLLKTALDTMLIGGGSGEGVEASGSNRDKHEATIVAAREMENCKNEHTAAEKQQLNTYYEMAKGDEKNSDWEHVNSHGGCNYFVKKENGSLWQAKSETTAENASPQECLAFTIGTSHMLSRTRPAVLSGKKLARINDHSEVVQIKYKFPPPCYNRDLVYVYTWRKVAQKDTIVMGMTSTTDAKSSNEKGVVRMQLKFGVYVFEGISGVGTKVSFFFCLDPKGYLAGNMINSQLMNFMSGPSEIKAFYSTKEDSGLPLLKRLLERRLVNMDKDKRLLLGYAAVMGSAIKNAKQLIEAVGDERSRLLQGGRGVSPTKTGEKPRLSGTSVVEISDVSMYNHFSDLVSMGILDGDLDTVEALGPQRTSLTSSYTNGSKRNGSKGRLSISKVLKEGKKLDSINSFTIRFRHKFVHDCAIRLLPPQHFRLANKLAANLIQKRSRTSSKAFSEFQHHELARLYKNCGNLEAARLNFILAGNSAMKHGATRDASRMYFNLIELSQGLEANRPPLQGFDSLEHEDGHLHFMLGLCLSQPLVKKICFERSLQILGQSIVQRGTLKHKAAVLKAKISVRWNPPDKRAKRAMASTKQANKHVLMAKVWQQMAYLNVQAPKMYMYCNYMQVKQGCLAGVTDELLVGMADLATSFTSLGKFGEAERYLSKIEPLVDILDNPLSRNCYIFARANLLCSSGNIMDSLALYEECSSGFLQQSGDFRRWYSAEAERLTAMMQVGQLKDALVSCKEDLKQCEDISEEEWKDKFSNLRLLLEARAGSFKTAIEQFTILEEGTESKKSMELTTHDNPAEMFSEGQSQVSYDVRELLNNAMLGVVGKPSSFTEELNGTSMGATAAAFAMHTEDGEEATSSVIKILQGRTPSSAYWWHFETAYWGCCTAVETYSRIITAKETEREAGENHQLSGDSATTLLFLAKKWMKSLKTFKKFTVCKPWVKIAEARLKGSLDFSEADVIASLEAASSIAILCSNTYAIAVCDTELAQINRTATMGTRINRCKHSMNIFESMGATFEYEKSVLALVRLDPLSPEFRKMADKVGKSRERRRSSLGALKVGLGEGRGSVLGMNLHLNEMVAGADAPLVGRKEELTLIMKAANGFRTKVGKCISPILIEAAAGMGKSALVKSIYTDLSKTMSSYFKILQSDGSDLESANPFYIFKRIFSDLLLIKRKETDNVNLKVSRRKDHMRNHDSASVVAAEREDKEHVKAQVLECVGRENCERYLPLMNCVLNWNYPETEYTRDLRGEAKNTQTVEFLKEILEGYAKAHKRIVFIIENIHWLDTMSFELLLRCCDSTKMWFILTTRSGVSGEMDVGEGMDVGEETETAQEGVGGIRAFKSFSEFMPGALPSLDSSLKAVDSLADRSKSAAAGTHVLKSGHQSKSINKIQFDIWASSAGSGKWLGSVKDYMTGNNKANEKKGQRESSWKQRREISLKEKKERSLREKKERSSKERSERTNTLENDTSNKEEQKGEAVARTKMLLDASTKTTANRRPSGVKRGELGPKRGSLRTMQAQIGSSRALVTAGGVTGEGGIEVVREKNNIAPRHEGHIEKSGSSKFTEVHTPADGGMGMLFQRLVFEKMAVCILLGVIDREGLHEHICHLLDCSEVSDDLLKLVEKRGGGNFLYVQEFIGSMGDAGILLRDGGFVTVESKDTLAVPERIEALIASRVDALSSSQQYLLRTAAAIGKQFKLEMLVAIHPNTDMLTTLERDMKELVRKRFLEFTGEGKDTLHFCHTYVQEAVYSSALVDTNKQIHRSCAQYFEIYYAEDLSPHFGSIAKHYHSALEYQQATHYAVLAADFGLENNMYDSCINFVEMAMSMIELLGKRYQPGNRFKTIAKEQAHLHFQAGSARYATGNVNMSIYHFETCIKLHGHHVLNHNPGMYLETLYNKSFVTILAKRNLQHNVITDALSMTDENMDKNSTVSKAFLSLASLYHMQSGNFHANHVSCLMKASRFASREGTSSRSLIKVLCGIANIGMTMRWSSIVEYCLQECGRLSMELDAQDCLGMYNCIVAIRQAYKGDMHQSNEHFESSWDMCWEERELDWWSMALTGCAFTSFEIGDGWDTLDIIKDEMGTAIATRNFSIFERICVFLLPYLWELDVEINLQGAIEPDGDCYEDWVDFFVEQSSALSNEMYGDKTRRSFRYHIDSDGFLISSAGVQREIKLGFYDSAAAWSLELCKNCNTFPRDAVESLLMSLPMYQLVDALLKLNKEQIKKLKSANSECLDAYKRGTFYNSAETVTKAFERNIVAVVSKPWALLCRALLLKEKNRPEKCVNKLMEGLRIASHHNMQSCMAYLYLNLAQVEREISGRKKLHNVGRATAGTMNVHKRTTSPPKQRGDKGSKNNDKKGKTDSKYDRASGARSGTRRPNGGPKLKSVGLSDSTGSSDLSTPACDYDSLSTNRVNYSAAKKKNAGDIFTDHTDMIYMAHAKAAMEISERCGLTHVYFVAAKMVSGAMDINHMSSFRNGTSFRAMGDGGGRGEVRKKTFSHLFTNDRSSIDSARMISTRSNPDSSRSSRLQTSKGGMVTELMSERKERESVTTKKFSPTKKEAASREVSLPGMANSEEGGGQSPELNLYNNNSRRYSIASLSESGAVGLGRKGSVGDSVAFTSSVFPVENEAPARPDSGISNTKKKSQRNMNGVTGRPGLKPGDRAFSVRSKKRTIQKIHDEISGPSEEENPFELSTSSRWRRQKAK</sequence>
<feature type="compositionally biased region" description="Low complexity" evidence="3">
    <location>
        <begin position="4326"/>
        <end position="4338"/>
    </location>
</feature>
<feature type="compositionally biased region" description="Low complexity" evidence="3">
    <location>
        <begin position="4199"/>
        <end position="4211"/>
    </location>
</feature>
<feature type="compositionally biased region" description="Basic and acidic residues" evidence="3">
    <location>
        <begin position="12"/>
        <end position="24"/>
    </location>
</feature>
<feature type="domain" description="Guanylate cyclase" evidence="4">
    <location>
        <begin position="432"/>
        <end position="482"/>
    </location>
</feature>
<evidence type="ECO:0000256" key="1">
    <source>
        <dbReference type="ARBA" id="ARBA00022741"/>
    </source>
</evidence>
<dbReference type="Pfam" id="PF13191">
    <property type="entry name" value="AAA_16"/>
    <property type="match status" value="1"/>
</dbReference>
<dbReference type="GO" id="GO:0008289">
    <property type="term" value="F:lipid binding"/>
    <property type="evidence" value="ECO:0007669"/>
    <property type="project" value="InterPro"/>
</dbReference>
<dbReference type="CDD" id="cd07302">
    <property type="entry name" value="CHD"/>
    <property type="match status" value="2"/>
</dbReference>
<dbReference type="GO" id="GO:0035556">
    <property type="term" value="P:intracellular signal transduction"/>
    <property type="evidence" value="ECO:0007669"/>
    <property type="project" value="InterPro"/>
</dbReference>
<evidence type="ECO:0000313" key="5">
    <source>
        <dbReference type="EMBL" id="GMH49749.1"/>
    </source>
</evidence>
<dbReference type="PROSITE" id="PS50125">
    <property type="entry name" value="GUANYLATE_CYCLASE_2"/>
    <property type="match status" value="2"/>
</dbReference>
<feature type="compositionally biased region" description="Acidic residues" evidence="3">
    <location>
        <begin position="1174"/>
        <end position="1186"/>
    </location>
</feature>
<feature type="region of interest" description="Disordered" evidence="3">
    <location>
        <begin position="4324"/>
        <end position="4397"/>
    </location>
</feature>
<dbReference type="Gene3D" id="3.30.70.1230">
    <property type="entry name" value="Nucleotide cyclase"/>
    <property type="match status" value="2"/>
</dbReference>